<reference evidence="3 4" key="1">
    <citation type="submission" date="2021-03" db="EMBL/GenBank/DDBJ databases">
        <title>Genomic Encyclopedia of Type Strains, Phase IV (KMG-IV): sequencing the most valuable type-strain genomes for metagenomic binning, comparative biology and taxonomic classification.</title>
        <authorList>
            <person name="Goeker M."/>
        </authorList>
    </citation>
    <scope>NUCLEOTIDE SEQUENCE [LARGE SCALE GENOMIC DNA]</scope>
    <source>
        <strain evidence="3 4">DSM 6139</strain>
    </source>
</reference>
<name>A0ABS4G364_9CLOT</name>
<accession>A0ABS4G364</accession>
<dbReference type="InterPro" id="IPR007527">
    <property type="entry name" value="Znf_SWIM"/>
</dbReference>
<evidence type="ECO:0000313" key="3">
    <source>
        <dbReference type="EMBL" id="MBP1918917.1"/>
    </source>
</evidence>
<keyword evidence="1" id="KW-0479">Metal-binding</keyword>
<keyword evidence="4" id="KW-1185">Reference proteome</keyword>
<keyword evidence="1" id="KW-0862">Zinc</keyword>
<feature type="domain" description="SWIM-type" evidence="2">
    <location>
        <begin position="47"/>
        <end position="80"/>
    </location>
</feature>
<dbReference type="EMBL" id="JAGGKC010000009">
    <property type="protein sequence ID" value="MBP1918917.1"/>
    <property type="molecule type" value="Genomic_DNA"/>
</dbReference>
<proteinExistence type="predicted"/>
<protein>
    <recommendedName>
        <fullName evidence="2">SWIM-type domain-containing protein</fullName>
    </recommendedName>
</protein>
<comment type="caution">
    <text evidence="3">The sequence shown here is derived from an EMBL/GenBank/DDBJ whole genome shotgun (WGS) entry which is preliminary data.</text>
</comment>
<organism evidence="3 4">
    <name type="scientific">Youngiibacter multivorans</name>
    <dbReference type="NCBI Taxonomy" id="937251"/>
    <lineage>
        <taxon>Bacteria</taxon>
        <taxon>Bacillati</taxon>
        <taxon>Bacillota</taxon>
        <taxon>Clostridia</taxon>
        <taxon>Eubacteriales</taxon>
        <taxon>Clostridiaceae</taxon>
        <taxon>Youngiibacter</taxon>
    </lineage>
</organism>
<dbReference type="RefSeq" id="WP_209459135.1">
    <property type="nucleotide sequence ID" value="NZ_JAGGKC010000009.1"/>
</dbReference>
<evidence type="ECO:0000259" key="2">
    <source>
        <dbReference type="PROSITE" id="PS50966"/>
    </source>
</evidence>
<dbReference type="Proteomes" id="UP001519271">
    <property type="component" value="Unassembled WGS sequence"/>
</dbReference>
<evidence type="ECO:0000256" key="1">
    <source>
        <dbReference type="PROSITE-ProRule" id="PRU00325"/>
    </source>
</evidence>
<evidence type="ECO:0000313" key="4">
    <source>
        <dbReference type="Proteomes" id="UP001519271"/>
    </source>
</evidence>
<gene>
    <name evidence="3" type="ORF">J2Z34_001397</name>
</gene>
<sequence length="555" mass="63529">MKIRESYGEISEITIKKARRLLDEKAVGRLSVRKGILTSTVRDGDLYHQQIPLGDNSKPTCSCGSGVLCAHLVAVLEAGEDILTSAGNNGRKAPRVSALDDRTALKSILDDADKESLVEFILSLRSIYKDIPVLVRKTFHDPSEDKALETQKASLLEAYYGYMEEKSKDSFEILVTELRNMHEGARRHIGSRDYLSAAISYLTIYDVSIRDTKGIDHLLMSENYKKICQEALIPLSEKKYAAPEGDLVFRHLRRICEDNGNAQELLVLLRIMKKFIATERDFDSYYRSLVICSEKKDNNPSVGHGFLYLEYELLMMIGRIDEAEELKKENPDVPDFRYMEVTSLVSKGHLPEALKLVEEGVHKAKGNWTELIRWLYLASNVNKQLQNKERFIELSIRLIALGEFNGYSQLKRSLSPQDWPLVYKRLSEDTDVRKNTKGIYKRILIEEGDLYGLLRFVREFPDFIPDHYDQLNERYPSEAAEILSSHIVSRGRRLSTKRSQEEILRLLEKLYESGHSEEADSASSSLASMHRNLKGFLTELSILRGRFTTSLYKPE</sequence>
<dbReference type="PROSITE" id="PS50966">
    <property type="entry name" value="ZF_SWIM"/>
    <property type="match status" value="1"/>
</dbReference>
<keyword evidence="1" id="KW-0863">Zinc-finger</keyword>
<dbReference type="Pfam" id="PF04434">
    <property type="entry name" value="SWIM"/>
    <property type="match status" value="1"/>
</dbReference>